<dbReference type="OrthoDB" id="167718at2759"/>
<gene>
    <name evidence="5" type="ORF">N7492_007743</name>
</gene>
<name>A0A9W9I2U6_9EURO</name>
<protein>
    <recommendedName>
        <fullName evidence="4">RRM domain-containing protein</fullName>
    </recommendedName>
</protein>
<feature type="region of interest" description="Disordered" evidence="3">
    <location>
        <begin position="1"/>
        <end position="157"/>
    </location>
</feature>
<dbReference type="CDD" id="cd12400">
    <property type="entry name" value="RRM_Nop6"/>
    <property type="match status" value="1"/>
</dbReference>
<keyword evidence="1 2" id="KW-0694">RNA-binding</keyword>
<dbReference type="GO" id="GO:0005730">
    <property type="term" value="C:nucleolus"/>
    <property type="evidence" value="ECO:0007669"/>
    <property type="project" value="TreeGrafter"/>
</dbReference>
<dbReference type="PANTHER" id="PTHR23236">
    <property type="entry name" value="EUKARYOTIC TRANSLATION INITIATION FACTOR 4B/4H"/>
    <property type="match status" value="1"/>
</dbReference>
<dbReference type="Pfam" id="PF00076">
    <property type="entry name" value="RRM_1"/>
    <property type="match status" value="1"/>
</dbReference>
<reference evidence="5" key="1">
    <citation type="submission" date="2022-11" db="EMBL/GenBank/DDBJ databases">
        <authorList>
            <person name="Petersen C."/>
        </authorList>
    </citation>
    <scope>NUCLEOTIDE SEQUENCE</scope>
    <source>
        <strain evidence="5">IBT 21917</strain>
    </source>
</reference>
<proteinExistence type="predicted"/>
<dbReference type="FunFam" id="3.30.70.330:FF:000376">
    <property type="entry name" value="Putative RNA binding protein"/>
    <property type="match status" value="1"/>
</dbReference>
<dbReference type="Proteomes" id="UP001146351">
    <property type="component" value="Unassembled WGS sequence"/>
</dbReference>
<feature type="region of interest" description="Disordered" evidence="3">
    <location>
        <begin position="262"/>
        <end position="325"/>
    </location>
</feature>
<dbReference type="AlphaFoldDB" id="A0A9W9I2U6"/>
<feature type="compositionally biased region" description="Basic and acidic residues" evidence="3">
    <location>
        <begin position="262"/>
        <end position="272"/>
    </location>
</feature>
<dbReference type="GO" id="GO:0042274">
    <property type="term" value="P:ribosomal small subunit biogenesis"/>
    <property type="evidence" value="ECO:0007669"/>
    <property type="project" value="TreeGrafter"/>
</dbReference>
<feature type="compositionally biased region" description="Basic residues" evidence="3">
    <location>
        <begin position="23"/>
        <end position="34"/>
    </location>
</feature>
<feature type="compositionally biased region" description="Low complexity" evidence="3">
    <location>
        <begin position="10"/>
        <end position="19"/>
    </location>
</feature>
<organism evidence="5 6">
    <name type="scientific">Penicillium capsulatum</name>
    <dbReference type="NCBI Taxonomy" id="69766"/>
    <lineage>
        <taxon>Eukaryota</taxon>
        <taxon>Fungi</taxon>
        <taxon>Dikarya</taxon>
        <taxon>Ascomycota</taxon>
        <taxon>Pezizomycotina</taxon>
        <taxon>Eurotiomycetes</taxon>
        <taxon>Eurotiomycetidae</taxon>
        <taxon>Eurotiales</taxon>
        <taxon>Aspergillaceae</taxon>
        <taxon>Penicillium</taxon>
    </lineage>
</organism>
<dbReference type="GO" id="GO:0019843">
    <property type="term" value="F:rRNA binding"/>
    <property type="evidence" value="ECO:0007669"/>
    <property type="project" value="TreeGrafter"/>
</dbReference>
<dbReference type="InterPro" id="IPR034228">
    <property type="entry name" value="Nop6_RRM"/>
</dbReference>
<reference evidence="5" key="2">
    <citation type="journal article" date="2023" name="IMA Fungus">
        <title>Comparative genomic study of the Penicillium genus elucidates a diverse pangenome and 15 lateral gene transfer events.</title>
        <authorList>
            <person name="Petersen C."/>
            <person name="Sorensen T."/>
            <person name="Nielsen M.R."/>
            <person name="Sondergaard T.E."/>
            <person name="Sorensen J.L."/>
            <person name="Fitzpatrick D.A."/>
            <person name="Frisvad J.C."/>
            <person name="Nielsen K.L."/>
        </authorList>
    </citation>
    <scope>NUCLEOTIDE SEQUENCE</scope>
    <source>
        <strain evidence="5">IBT 21917</strain>
    </source>
</reference>
<dbReference type="PROSITE" id="PS50102">
    <property type="entry name" value="RRM"/>
    <property type="match status" value="1"/>
</dbReference>
<evidence type="ECO:0000259" key="4">
    <source>
        <dbReference type="PROSITE" id="PS50102"/>
    </source>
</evidence>
<dbReference type="InterPro" id="IPR012677">
    <property type="entry name" value="Nucleotide-bd_a/b_plait_sf"/>
</dbReference>
<feature type="compositionally biased region" description="Basic and acidic residues" evidence="3">
    <location>
        <begin position="61"/>
        <end position="95"/>
    </location>
</feature>
<dbReference type="SMART" id="SM00360">
    <property type="entry name" value="RRM"/>
    <property type="match status" value="1"/>
</dbReference>
<dbReference type="InterPro" id="IPR035979">
    <property type="entry name" value="RBD_domain_sf"/>
</dbReference>
<feature type="compositionally biased region" description="Polar residues" evidence="3">
    <location>
        <begin position="135"/>
        <end position="146"/>
    </location>
</feature>
<evidence type="ECO:0000256" key="3">
    <source>
        <dbReference type="SAM" id="MobiDB-lite"/>
    </source>
</evidence>
<evidence type="ECO:0000256" key="1">
    <source>
        <dbReference type="ARBA" id="ARBA00022884"/>
    </source>
</evidence>
<feature type="domain" description="RRM" evidence="4">
    <location>
        <begin position="164"/>
        <end position="247"/>
    </location>
</feature>
<evidence type="ECO:0000256" key="2">
    <source>
        <dbReference type="PROSITE-ProRule" id="PRU00176"/>
    </source>
</evidence>
<dbReference type="Gene3D" id="3.30.70.330">
    <property type="match status" value="1"/>
</dbReference>
<dbReference type="InterPro" id="IPR000504">
    <property type="entry name" value="RRM_dom"/>
</dbReference>
<dbReference type="SUPFAM" id="SSF54928">
    <property type="entry name" value="RNA-binding domain, RBD"/>
    <property type="match status" value="1"/>
</dbReference>
<feature type="compositionally biased region" description="Low complexity" evidence="3">
    <location>
        <begin position="42"/>
        <end position="53"/>
    </location>
</feature>
<comment type="caution">
    <text evidence="5">The sequence shown here is derived from an EMBL/GenBank/DDBJ whole genome shotgun (WGS) entry which is preliminary data.</text>
</comment>
<dbReference type="EMBL" id="JAPQKO010000005">
    <property type="protein sequence ID" value="KAJ5162351.1"/>
    <property type="molecule type" value="Genomic_DNA"/>
</dbReference>
<keyword evidence="6" id="KW-1185">Reference proteome</keyword>
<dbReference type="PANTHER" id="PTHR23236:SF51">
    <property type="entry name" value="NUCLEOLAR PROTEIN 6"/>
    <property type="match status" value="1"/>
</dbReference>
<sequence>MGDKKRKLAEAAAEDPVAAEVKKAKKAKKEKKEKRRAEKDAAATSPAETTEAPQVEEAEEQEPKRERLDQRLLREKKERKKMEKLEKKEKKERLKNGNPDADEAQRREKKERKDKKYNNKKVKKADTSGEPFETPTEQANGDTEPSNAAEEGAEGDAEGKNARFICFVGNLPYSANLESITKHFEKNPPASIRVATKKEDNKKCRGFAFIEFDNFDRMKSCLKLYHHSTFDDGKYPPRAINVELTAGGGGNTDYRKGKIEAKNKKLFEERQRNAKQIQKDKKKHDKSKGSGATGANSVGLDGAGDTTGEDDKYAGVHPSRRPRMW</sequence>
<evidence type="ECO:0000313" key="6">
    <source>
        <dbReference type="Proteomes" id="UP001146351"/>
    </source>
</evidence>
<evidence type="ECO:0000313" key="5">
    <source>
        <dbReference type="EMBL" id="KAJ5162351.1"/>
    </source>
</evidence>
<accession>A0A9W9I2U6</accession>
<feature type="compositionally biased region" description="Basic residues" evidence="3">
    <location>
        <begin position="109"/>
        <end position="123"/>
    </location>
</feature>